<dbReference type="PATRIC" id="fig|1393034.3.peg.540"/>
<reference evidence="6" key="1">
    <citation type="submission" date="2016-01" db="EMBL/GenBank/DDBJ databases">
        <authorList>
            <person name="Mitreva M."/>
            <person name="Pepin K.H."/>
            <person name="Mihindukulasuriya K.A."/>
            <person name="Fulton R."/>
            <person name="Fronick C."/>
            <person name="O'Laughlin M."/>
            <person name="Miner T."/>
            <person name="Herter B."/>
            <person name="Rosa B.A."/>
            <person name="Cordes M."/>
            <person name="Tomlinson C."/>
            <person name="Wollam A."/>
            <person name="Palsikar V.B."/>
            <person name="Mardis E.R."/>
            <person name="Wilson R.K."/>
        </authorList>
    </citation>
    <scope>NUCLEOTIDE SEQUENCE [LARGE SCALE GENOMIC DNA]</scope>
    <source>
        <strain evidence="6">DNF00019</strain>
    </source>
</reference>
<dbReference type="Proteomes" id="UP000070675">
    <property type="component" value="Unassembled WGS sequence"/>
</dbReference>
<dbReference type="AlphaFoldDB" id="A0A133XWC0"/>
<accession>A0A133XWC0</accession>
<evidence type="ECO:0000256" key="2">
    <source>
        <dbReference type="SAM" id="Phobius"/>
    </source>
</evidence>
<sequence length="605" mass="66958">MKALVKKRIALLAALLVVFGMVLGTIPTFAAEAKQDPQQEVLQKNNKTATKLDDKLTTKVSLSFPGKEDVLAHDVVFVLDKSGMSDQERISAMAKNFLSEIKNQAAEKGLNIKVGVVSFSGRANAKQPLTDIVTGYDAINSKLGRSWGRGTNLHAGLLCAKEMLDNDKAVSAKNKHIVLITDGATYLYCHDKAEGDKKAYEIPYSRSFGNPTKQTDPTTNKPYKNGNDKQGGIWEYQSREYNLANNWKKFAGTDVNFILSYAMGGAWPWRLEDPANKDKPKPSIQYLGEYLDYYRQQEKDTSANWSQYEYKYWGGEKKITPINVNAPANIDIAFIKADDVFQEMVKTGYQMNVYYQNKADFNGSLFLKYLARNSNNGELNTDFAKLEKEVLEKVAAGSTVVDYIGKDFDFVNDSKEMSLKAGNDTLRAEKIEDTTIGADDAHYGFGKKADNTYRFELIYKKTDAADSNKEKLILKINETVYPKTSVTLNYKEKLVNVPTAAGTHVFNTNESATLHPVDANGKAGDASTFPIPQVEYVVEIPNPPAPTPTPTPKPEPNPVPTTTKKKTTVPKTGDYSTAAAMGIFSVAAVMLAAWGLNKVGRKQMH</sequence>
<feature type="region of interest" description="Disordered" evidence="1">
    <location>
        <begin position="204"/>
        <end position="229"/>
    </location>
</feature>
<keyword evidence="2" id="KW-0812">Transmembrane</keyword>
<evidence type="ECO:0000313" key="5">
    <source>
        <dbReference type="EMBL" id="KXB35193.1"/>
    </source>
</evidence>
<keyword evidence="2" id="KW-0472">Membrane</keyword>
<dbReference type="InterPro" id="IPR049319">
    <property type="entry name" value="GBS104-like_Ig"/>
</dbReference>
<name>A0A133XWC0_9ACTN</name>
<dbReference type="Gene3D" id="3.40.50.410">
    <property type="entry name" value="von Willebrand factor, type A domain"/>
    <property type="match status" value="1"/>
</dbReference>
<dbReference type="EMBL" id="LSCR01000006">
    <property type="protein sequence ID" value="KXB35193.1"/>
    <property type="molecule type" value="Genomic_DNA"/>
</dbReference>
<dbReference type="PROSITE" id="PS50234">
    <property type="entry name" value="VWFA"/>
    <property type="match status" value="1"/>
</dbReference>
<keyword evidence="3" id="KW-0732">Signal</keyword>
<dbReference type="STRING" id="1393034.HMPREF3192_00558"/>
<evidence type="ECO:0000256" key="1">
    <source>
        <dbReference type="SAM" id="MobiDB-lite"/>
    </source>
</evidence>
<feature type="compositionally biased region" description="Pro residues" evidence="1">
    <location>
        <begin position="541"/>
        <end position="559"/>
    </location>
</feature>
<evidence type="ECO:0000313" key="6">
    <source>
        <dbReference type="Proteomes" id="UP000070675"/>
    </source>
</evidence>
<comment type="caution">
    <text evidence="5">The sequence shown here is derived from an EMBL/GenBank/DDBJ whole genome shotgun (WGS) entry which is preliminary data.</text>
</comment>
<dbReference type="Pfam" id="PF21426">
    <property type="entry name" value="GBS104-like_Ig"/>
    <property type="match status" value="1"/>
</dbReference>
<dbReference type="OrthoDB" id="3193389at2"/>
<feature type="domain" description="VWFA" evidence="4">
    <location>
        <begin position="74"/>
        <end position="183"/>
    </location>
</feature>
<dbReference type="CDD" id="cd00198">
    <property type="entry name" value="vWFA"/>
    <property type="match status" value="1"/>
</dbReference>
<feature type="chain" id="PRO_5007459800" evidence="3">
    <location>
        <begin position="31"/>
        <end position="605"/>
    </location>
</feature>
<dbReference type="InterPro" id="IPR036465">
    <property type="entry name" value="vWFA_dom_sf"/>
</dbReference>
<dbReference type="Pfam" id="PF13519">
    <property type="entry name" value="VWA_2"/>
    <property type="match status" value="1"/>
</dbReference>
<dbReference type="RefSeq" id="WP_082715575.1">
    <property type="nucleotide sequence ID" value="NZ_KQ959487.1"/>
</dbReference>
<feature type="transmembrane region" description="Helical" evidence="2">
    <location>
        <begin position="575"/>
        <end position="596"/>
    </location>
</feature>
<feature type="region of interest" description="Disordered" evidence="1">
    <location>
        <begin position="541"/>
        <end position="570"/>
    </location>
</feature>
<feature type="signal peptide" evidence="3">
    <location>
        <begin position="1"/>
        <end position="30"/>
    </location>
</feature>
<gene>
    <name evidence="5" type="ORF">HMPREF3192_00558</name>
</gene>
<protein>
    <submittedName>
        <fullName evidence="5">von Willebrand factor type A domain protein</fullName>
    </submittedName>
</protein>
<keyword evidence="2" id="KW-1133">Transmembrane helix</keyword>
<evidence type="ECO:0000259" key="4">
    <source>
        <dbReference type="PROSITE" id="PS50234"/>
    </source>
</evidence>
<organism evidence="5 6">
    <name type="scientific">Atopobium deltae</name>
    <dbReference type="NCBI Taxonomy" id="1393034"/>
    <lineage>
        <taxon>Bacteria</taxon>
        <taxon>Bacillati</taxon>
        <taxon>Actinomycetota</taxon>
        <taxon>Coriobacteriia</taxon>
        <taxon>Coriobacteriales</taxon>
        <taxon>Atopobiaceae</taxon>
        <taxon>Atopobium</taxon>
    </lineage>
</organism>
<keyword evidence="6" id="KW-1185">Reference proteome</keyword>
<feature type="compositionally biased region" description="Polar residues" evidence="1">
    <location>
        <begin position="207"/>
        <end position="222"/>
    </location>
</feature>
<dbReference type="InterPro" id="IPR002035">
    <property type="entry name" value="VWF_A"/>
</dbReference>
<dbReference type="SUPFAM" id="SSF53300">
    <property type="entry name" value="vWA-like"/>
    <property type="match status" value="1"/>
</dbReference>
<evidence type="ECO:0000256" key="3">
    <source>
        <dbReference type="SAM" id="SignalP"/>
    </source>
</evidence>
<proteinExistence type="predicted"/>